<dbReference type="AlphaFoldDB" id="A0A1G2NG58"/>
<feature type="transmembrane region" description="Helical" evidence="1">
    <location>
        <begin position="106"/>
        <end position="130"/>
    </location>
</feature>
<evidence type="ECO:0000313" key="2">
    <source>
        <dbReference type="EMBL" id="OHA34449.1"/>
    </source>
</evidence>
<feature type="transmembrane region" description="Helical" evidence="1">
    <location>
        <begin position="20"/>
        <end position="46"/>
    </location>
</feature>
<proteinExistence type="predicted"/>
<dbReference type="EMBL" id="MHSA01000012">
    <property type="protein sequence ID" value="OHA34449.1"/>
    <property type="molecule type" value="Genomic_DNA"/>
</dbReference>
<protein>
    <submittedName>
        <fullName evidence="2">Uncharacterized protein</fullName>
    </submittedName>
</protein>
<reference evidence="2 3" key="1">
    <citation type="journal article" date="2016" name="Nat. Commun.">
        <title>Thousands of microbial genomes shed light on interconnected biogeochemical processes in an aquifer system.</title>
        <authorList>
            <person name="Anantharaman K."/>
            <person name="Brown C.T."/>
            <person name="Hug L.A."/>
            <person name="Sharon I."/>
            <person name="Castelle C.J."/>
            <person name="Probst A.J."/>
            <person name="Thomas B.C."/>
            <person name="Singh A."/>
            <person name="Wilkins M.J."/>
            <person name="Karaoz U."/>
            <person name="Brodie E.L."/>
            <person name="Williams K.H."/>
            <person name="Hubbard S.S."/>
            <person name="Banfield J.F."/>
        </authorList>
    </citation>
    <scope>NUCLEOTIDE SEQUENCE [LARGE SCALE GENOMIC DNA]</scope>
</reference>
<comment type="caution">
    <text evidence="2">The sequence shown here is derived from an EMBL/GenBank/DDBJ whole genome shotgun (WGS) entry which is preliminary data.</text>
</comment>
<keyword evidence="1" id="KW-0812">Transmembrane</keyword>
<gene>
    <name evidence="2" type="ORF">A2938_01220</name>
</gene>
<keyword evidence="1" id="KW-1133">Transmembrane helix</keyword>
<accession>A0A1G2NG58</accession>
<evidence type="ECO:0000313" key="3">
    <source>
        <dbReference type="Proteomes" id="UP000177797"/>
    </source>
</evidence>
<dbReference type="Proteomes" id="UP000177797">
    <property type="component" value="Unassembled WGS sequence"/>
</dbReference>
<name>A0A1G2NG58_9BACT</name>
<evidence type="ECO:0000256" key="1">
    <source>
        <dbReference type="SAM" id="Phobius"/>
    </source>
</evidence>
<sequence length="147" mass="17350">MAKPKQTYFKKVVSFYFAPLWRTFFTTLYLLCFGYFVLFFSDYILLGVRFLYYTFTLPTIALTLDYLFWGAAFVVMLVIPFSISLYAIFIPFELMKKLDWTRNQKILVAFIVALATIDVVVASDMVIRIIEKQPPIVRFLQEIELMQ</sequence>
<feature type="transmembrane region" description="Helical" evidence="1">
    <location>
        <begin position="66"/>
        <end position="94"/>
    </location>
</feature>
<organism evidence="2 3">
    <name type="scientific">Candidatus Taylorbacteria bacterium RIFCSPLOWO2_01_FULL_48_100</name>
    <dbReference type="NCBI Taxonomy" id="1802322"/>
    <lineage>
        <taxon>Bacteria</taxon>
        <taxon>Candidatus Tayloriibacteriota</taxon>
    </lineage>
</organism>
<keyword evidence="1" id="KW-0472">Membrane</keyword>